<evidence type="ECO:0000313" key="3">
    <source>
        <dbReference type="Proteomes" id="UP000190637"/>
    </source>
</evidence>
<keyword evidence="2" id="KW-0966">Cell projection</keyword>
<name>A0A1T4RQ57_9ACTN</name>
<dbReference type="GO" id="GO:0016887">
    <property type="term" value="F:ATP hydrolysis activity"/>
    <property type="evidence" value="ECO:0007669"/>
    <property type="project" value="TreeGrafter"/>
</dbReference>
<dbReference type="RefSeq" id="WP_078762174.1">
    <property type="nucleotide sequence ID" value="NZ_FUWS01000007.1"/>
</dbReference>
<dbReference type="AlphaFoldDB" id="A0A1T4RQ57"/>
<dbReference type="EMBL" id="FUWS01000007">
    <property type="protein sequence ID" value="SKA17868.1"/>
    <property type="molecule type" value="Genomic_DNA"/>
</dbReference>
<proteinExistence type="predicted"/>
<accession>A0A1T4RQ57</accession>
<dbReference type="PANTHER" id="PTHR43384:SF14">
    <property type="entry name" value="ESX-1 SECRETION-ASSOCIATED PROTEIN ESPI"/>
    <property type="match status" value="1"/>
</dbReference>
<dbReference type="GO" id="GO:0005524">
    <property type="term" value="F:ATP binding"/>
    <property type="evidence" value="ECO:0007669"/>
    <property type="project" value="TreeGrafter"/>
</dbReference>
<sequence>MGAPDRPALPAGFDVPPSGGGVPAAPPPAAHRAPAPTGWARDDELSSTALLRDGRPPPPGGWRRALFTLTGGLLNPGESRDELRRREFRNRARTPADRGHHRVAVLGINGGEGRAATAVGLGSALAEGRGDRVIALDADPGRGALARHASARPPRERTVRDLLAAGDTLKRYADVRSYTGQLRSRLELLACAPLPVGEAFTAREYRDLAAVAERFYSVCVIDCDADLPRPLLEEVLSSADQIVLVTPPSPEGVRGVTGALDRLSGQGHDVLARGAVVAVCAAGGRGEPGSDRAAAGFALRCRSVVTIPHDAGLAAGAAVEPAVLRPVTRRAYLRLAVEVASGFAAG</sequence>
<gene>
    <name evidence="2" type="ORF">SAMN02745673_02865</name>
</gene>
<protein>
    <submittedName>
        <fullName evidence="2">MinD-like ATPase involved in chromosome partitioning or flagellar assembly</fullName>
    </submittedName>
</protein>
<feature type="region of interest" description="Disordered" evidence="1">
    <location>
        <begin position="1"/>
        <end position="40"/>
    </location>
</feature>
<dbReference type="InterPro" id="IPR050625">
    <property type="entry name" value="ParA/MinD_ATPase"/>
</dbReference>
<keyword evidence="3" id="KW-1185">Reference proteome</keyword>
<keyword evidence="2" id="KW-0282">Flagellum</keyword>
<dbReference type="Proteomes" id="UP000190637">
    <property type="component" value="Unassembled WGS sequence"/>
</dbReference>
<organism evidence="2 3">
    <name type="scientific">Marinactinospora thermotolerans DSM 45154</name>
    <dbReference type="NCBI Taxonomy" id="1122192"/>
    <lineage>
        <taxon>Bacteria</taxon>
        <taxon>Bacillati</taxon>
        <taxon>Actinomycetota</taxon>
        <taxon>Actinomycetes</taxon>
        <taxon>Streptosporangiales</taxon>
        <taxon>Nocardiopsidaceae</taxon>
        <taxon>Marinactinospora</taxon>
    </lineage>
</organism>
<dbReference type="OrthoDB" id="3204399at2"/>
<dbReference type="InterPro" id="IPR027417">
    <property type="entry name" value="P-loop_NTPase"/>
</dbReference>
<evidence type="ECO:0000256" key="1">
    <source>
        <dbReference type="SAM" id="MobiDB-lite"/>
    </source>
</evidence>
<dbReference type="SUPFAM" id="SSF52540">
    <property type="entry name" value="P-loop containing nucleoside triphosphate hydrolases"/>
    <property type="match status" value="1"/>
</dbReference>
<dbReference type="GO" id="GO:0005829">
    <property type="term" value="C:cytosol"/>
    <property type="evidence" value="ECO:0007669"/>
    <property type="project" value="TreeGrafter"/>
</dbReference>
<keyword evidence="2" id="KW-0969">Cilium</keyword>
<dbReference type="PANTHER" id="PTHR43384">
    <property type="entry name" value="SEPTUM SITE-DETERMINING PROTEIN MIND HOMOLOG, CHLOROPLASTIC-RELATED"/>
    <property type="match status" value="1"/>
</dbReference>
<reference evidence="2 3" key="1">
    <citation type="submission" date="2017-02" db="EMBL/GenBank/DDBJ databases">
        <authorList>
            <person name="Peterson S.W."/>
        </authorList>
    </citation>
    <scope>NUCLEOTIDE SEQUENCE [LARGE SCALE GENOMIC DNA]</scope>
    <source>
        <strain evidence="2 3">DSM 45154</strain>
    </source>
</reference>
<dbReference type="GO" id="GO:0051782">
    <property type="term" value="P:negative regulation of cell division"/>
    <property type="evidence" value="ECO:0007669"/>
    <property type="project" value="TreeGrafter"/>
</dbReference>
<evidence type="ECO:0000313" key="2">
    <source>
        <dbReference type="EMBL" id="SKA17868.1"/>
    </source>
</evidence>
<dbReference type="GO" id="GO:0009898">
    <property type="term" value="C:cytoplasmic side of plasma membrane"/>
    <property type="evidence" value="ECO:0007669"/>
    <property type="project" value="TreeGrafter"/>
</dbReference>
<dbReference type="Gene3D" id="3.40.50.300">
    <property type="entry name" value="P-loop containing nucleotide triphosphate hydrolases"/>
    <property type="match status" value="1"/>
</dbReference>
<dbReference type="STRING" id="1122192.SAMN02745673_02865"/>